<evidence type="ECO:0000313" key="3">
    <source>
        <dbReference type="Proteomes" id="UP000240904"/>
    </source>
</evidence>
<comment type="caution">
    <text evidence="2">The sequence shown here is derived from an EMBL/GenBank/DDBJ whole genome shotgun (WGS) entry which is preliminary data.</text>
</comment>
<keyword evidence="3" id="KW-1185">Reference proteome</keyword>
<keyword evidence="1" id="KW-0472">Membrane</keyword>
<dbReference type="Proteomes" id="UP000240904">
    <property type="component" value="Unassembled WGS sequence"/>
</dbReference>
<feature type="transmembrane region" description="Helical" evidence="1">
    <location>
        <begin position="7"/>
        <end position="29"/>
    </location>
</feature>
<protein>
    <submittedName>
        <fullName evidence="2">Uncharacterized protein</fullName>
    </submittedName>
</protein>
<evidence type="ECO:0000313" key="2">
    <source>
        <dbReference type="EMBL" id="PSW06161.1"/>
    </source>
</evidence>
<dbReference type="RefSeq" id="WP_107282541.1">
    <property type="nucleotide sequence ID" value="NZ_PYMC01000003.1"/>
</dbReference>
<dbReference type="OrthoDB" id="5894501at2"/>
<dbReference type="EMBL" id="PYMC01000003">
    <property type="protein sequence ID" value="PSW06161.1"/>
    <property type="molecule type" value="Genomic_DNA"/>
</dbReference>
<reference evidence="2 3" key="1">
    <citation type="submission" date="2018-03" db="EMBL/GenBank/DDBJ databases">
        <title>Whole genome sequencing of Histamine producing bacteria.</title>
        <authorList>
            <person name="Butler K."/>
        </authorList>
    </citation>
    <scope>NUCLEOTIDE SEQUENCE [LARGE SCALE GENOMIC DNA]</scope>
    <source>
        <strain evidence="2 3">DSM 16190</strain>
    </source>
</reference>
<evidence type="ECO:0000256" key="1">
    <source>
        <dbReference type="SAM" id="Phobius"/>
    </source>
</evidence>
<accession>A0A2T3N1L3</accession>
<organism evidence="2 3">
    <name type="scientific">Photobacterium lipolyticum</name>
    <dbReference type="NCBI Taxonomy" id="266810"/>
    <lineage>
        <taxon>Bacteria</taxon>
        <taxon>Pseudomonadati</taxon>
        <taxon>Pseudomonadota</taxon>
        <taxon>Gammaproteobacteria</taxon>
        <taxon>Vibrionales</taxon>
        <taxon>Vibrionaceae</taxon>
        <taxon>Photobacterium</taxon>
    </lineage>
</organism>
<gene>
    <name evidence="2" type="ORF">C9I89_06535</name>
</gene>
<keyword evidence="1" id="KW-0812">Transmembrane</keyword>
<feature type="transmembrane region" description="Helical" evidence="1">
    <location>
        <begin position="35"/>
        <end position="56"/>
    </location>
</feature>
<sequence length="156" mass="18301">MAAIFDAWALAVFWIIALCVFIVLVTIPFNHWKKRGIVVVALFCIAVTSFLSLFLLEYLIKNEVSELINENSFVIESYEGFDNTMLLNALKNKQYVSTHKTRPLEKRSIRVVVRSGEFELQVAQDSKNPYLYWVYYPKYRYSRGNELGKVRIKKYE</sequence>
<proteinExistence type="predicted"/>
<dbReference type="AlphaFoldDB" id="A0A2T3N1L3"/>
<keyword evidence="1" id="KW-1133">Transmembrane helix</keyword>
<name>A0A2T3N1L3_9GAMM</name>